<evidence type="ECO:0000313" key="1">
    <source>
        <dbReference type="EMBL" id="DAD70953.1"/>
    </source>
</evidence>
<keyword evidence="1" id="KW-0378">Hydrolase</keyword>
<accession>A0A8S5LLW4</accession>
<reference evidence="1" key="1">
    <citation type="journal article" date="2021" name="Proc. Natl. Acad. Sci. U.S.A.">
        <title>A Catalog of Tens of Thousands of Viruses from Human Metagenomes Reveals Hidden Associations with Chronic Diseases.</title>
        <authorList>
            <person name="Tisza M.J."/>
            <person name="Buck C.B."/>
        </authorList>
    </citation>
    <scope>NUCLEOTIDE SEQUENCE</scope>
    <source>
        <strain evidence="1">Ctro722</strain>
    </source>
</reference>
<sequence length="112" mass="13146">MLTKLKPCRICKQMKPESAFAWTLDKNGVRKRTQRCAKCWAEQMEKEARLNMEWHREKRGTVLEFGRPAVARSVWGDSWPAAPAIMDNRYWTATDTRKADAEWALKFRESAK</sequence>
<keyword evidence="1" id="KW-0255">Endonuclease</keyword>
<protein>
    <submittedName>
        <fullName evidence="1">Restriction endonuclease</fullName>
    </submittedName>
</protein>
<organism evidence="1">
    <name type="scientific">Myoviridae sp. ctro722</name>
    <dbReference type="NCBI Taxonomy" id="2827615"/>
    <lineage>
        <taxon>Viruses</taxon>
        <taxon>Duplodnaviria</taxon>
        <taxon>Heunggongvirae</taxon>
        <taxon>Uroviricota</taxon>
        <taxon>Caudoviricetes</taxon>
    </lineage>
</organism>
<dbReference type="GO" id="GO:0004519">
    <property type="term" value="F:endonuclease activity"/>
    <property type="evidence" value="ECO:0007669"/>
    <property type="project" value="UniProtKB-KW"/>
</dbReference>
<keyword evidence="1" id="KW-0540">Nuclease</keyword>
<name>A0A8S5LLW4_9CAUD</name>
<dbReference type="EMBL" id="BK015873">
    <property type="protein sequence ID" value="DAD70953.1"/>
    <property type="molecule type" value="Genomic_DNA"/>
</dbReference>
<proteinExistence type="predicted"/>